<dbReference type="Pfam" id="PF02325">
    <property type="entry name" value="CCB3_YggT"/>
    <property type="match status" value="1"/>
</dbReference>
<dbReference type="Proteomes" id="UP000030647">
    <property type="component" value="Unassembled WGS sequence"/>
</dbReference>
<keyword evidence="2" id="KW-1133">Transmembrane helix</keyword>
<keyword evidence="2" id="KW-0472">Membrane</keyword>
<dbReference type="eggNOG" id="COG0762">
    <property type="taxonomic scope" value="Bacteria"/>
</dbReference>
<dbReference type="PANTHER" id="PTHR33219">
    <property type="entry name" value="YLMG HOMOLOG PROTEIN 2, CHLOROPLASTIC"/>
    <property type="match status" value="1"/>
</dbReference>
<evidence type="ECO:0000313" key="4">
    <source>
        <dbReference type="Proteomes" id="UP000030647"/>
    </source>
</evidence>
<dbReference type="PANTHER" id="PTHR33219:SF14">
    <property type="entry name" value="PROTEIN COFACTOR ASSEMBLY OF COMPLEX C SUBUNIT B CCB3, CHLOROPLASTIC-RELATED"/>
    <property type="match status" value="1"/>
</dbReference>
<dbReference type="EMBL" id="KI271582">
    <property type="protein sequence ID" value="ERL66481.1"/>
    <property type="molecule type" value="Genomic_DNA"/>
</dbReference>
<dbReference type="STRING" id="1231336.L248_0160"/>
<dbReference type="GO" id="GO:0016020">
    <property type="term" value="C:membrane"/>
    <property type="evidence" value="ECO:0007669"/>
    <property type="project" value="InterPro"/>
</dbReference>
<dbReference type="InterPro" id="IPR003425">
    <property type="entry name" value="CCB3/YggT"/>
</dbReference>
<feature type="transmembrane region" description="Helical" evidence="2">
    <location>
        <begin position="64"/>
        <end position="94"/>
    </location>
</feature>
<reference evidence="4" key="1">
    <citation type="journal article" date="2013" name="Genome Announc.">
        <title>Whole-Genome Sequencing of Lactobacillus shenzhenensis Strain LY-73T.</title>
        <authorList>
            <person name="Lin Z."/>
            <person name="Liu Z."/>
            <person name="Yang R."/>
            <person name="Zou Y."/>
            <person name="Wan D."/>
            <person name="Chen J."/>
            <person name="Guo M."/>
            <person name="Zhao J."/>
            <person name="Fang C."/>
            <person name="Yang R."/>
            <person name="Liu F."/>
        </authorList>
    </citation>
    <scope>NUCLEOTIDE SEQUENCE [LARGE SCALE GENOMIC DNA]</scope>
    <source>
        <strain evidence="4">LY-73</strain>
    </source>
</reference>
<keyword evidence="4" id="KW-1185">Reference proteome</keyword>
<keyword evidence="2" id="KW-0812">Transmembrane</keyword>
<evidence type="ECO:0000256" key="2">
    <source>
        <dbReference type="SAM" id="Phobius"/>
    </source>
</evidence>
<dbReference type="HOGENOM" id="CLU_136788_4_3_9"/>
<accession>U4TNM2</accession>
<gene>
    <name evidence="3" type="ORF">L248_0160</name>
</gene>
<comment type="similarity">
    <text evidence="1">Belongs to the YggT family.</text>
</comment>
<evidence type="ECO:0008006" key="5">
    <source>
        <dbReference type="Google" id="ProtNLM"/>
    </source>
</evidence>
<organism evidence="3 4">
    <name type="scientific">Schleiferilactobacillus shenzhenensis LY-73</name>
    <dbReference type="NCBI Taxonomy" id="1231336"/>
    <lineage>
        <taxon>Bacteria</taxon>
        <taxon>Bacillati</taxon>
        <taxon>Bacillota</taxon>
        <taxon>Bacilli</taxon>
        <taxon>Lactobacillales</taxon>
        <taxon>Lactobacillaceae</taxon>
        <taxon>Schleiferilactobacillus</taxon>
    </lineage>
</organism>
<proteinExistence type="inferred from homology"/>
<evidence type="ECO:0000313" key="3">
    <source>
        <dbReference type="EMBL" id="ERL66481.1"/>
    </source>
</evidence>
<name>U4TNM2_9LACO</name>
<evidence type="ECO:0000256" key="1">
    <source>
        <dbReference type="ARBA" id="ARBA00010894"/>
    </source>
</evidence>
<dbReference type="AlphaFoldDB" id="U4TNM2"/>
<protein>
    <recommendedName>
        <fullName evidence="5">YggT</fullName>
    </recommendedName>
</protein>
<sequence length="100" mass="11127">MLRVAEFIVILAKIIGYGIQAYGALIIIYALLTWIPAVFNTWFGNLIARVVEPYLNFFNRFIPPLFGISIAPLVAIGVLALFGQGITIILQWLLRLASGY</sequence>